<dbReference type="SUPFAM" id="SSF49899">
    <property type="entry name" value="Concanavalin A-like lectins/glucanases"/>
    <property type="match status" value="1"/>
</dbReference>
<dbReference type="InterPro" id="IPR008263">
    <property type="entry name" value="GH16_AS"/>
</dbReference>
<dbReference type="GO" id="GO:0048046">
    <property type="term" value="C:apoplast"/>
    <property type="evidence" value="ECO:0007669"/>
    <property type="project" value="UniProtKB-SubCell"/>
</dbReference>
<evidence type="ECO:0000256" key="4">
    <source>
        <dbReference type="ARBA" id="ARBA00023180"/>
    </source>
</evidence>
<evidence type="ECO:0000256" key="5">
    <source>
        <dbReference type="ARBA" id="ARBA00023295"/>
    </source>
</evidence>
<dbReference type="PROSITE" id="PS51762">
    <property type="entry name" value="GH16_2"/>
    <property type="match status" value="1"/>
</dbReference>
<keyword evidence="7" id="KW-0052">Apoplast</keyword>
<keyword evidence="7" id="KW-0964">Secreted</keyword>
<keyword evidence="1 7" id="KW-0808">Transferase</keyword>
<keyword evidence="5 7" id="KW-0326">Glycosidase</keyword>
<dbReference type="OrthoDB" id="4781at2759"/>
<keyword evidence="2 7" id="KW-0378">Hydrolase</keyword>
<dbReference type="GO" id="GO:0010411">
    <property type="term" value="P:xyloglucan metabolic process"/>
    <property type="evidence" value="ECO:0007669"/>
    <property type="project" value="InterPro"/>
</dbReference>
<sequence length="265" mass="29486">MMKSLSRPLLLVVIAAATASLVAGDFREDCIVEWEPQNSRLTNDGKGVSLYLFPTTLISARTDALQQTSSVGGSHDEIDFEFLGNRAGEPYTIHTNVFVGDTGGREVQFKAWFDPAADYHNYTISWRPCMIVWYVDGVPVRVFRNYKASIHGAAFPTSRPMYGYCSIWASESDWATQGGRVRTDWSGAPFVARYRDIDLDVCNCSSSNGGCVTSGPAYGGACRLSDSELGQMQSVQRDYVIYNYCLDDRRWKNGKKPVECGLPQY</sequence>
<dbReference type="InterPro" id="IPR010713">
    <property type="entry name" value="XET_C"/>
</dbReference>
<dbReference type="Proteomes" id="UP000636709">
    <property type="component" value="Unassembled WGS sequence"/>
</dbReference>
<evidence type="ECO:0000256" key="2">
    <source>
        <dbReference type="ARBA" id="ARBA00022801"/>
    </source>
</evidence>
<dbReference type="InterPro" id="IPR016455">
    <property type="entry name" value="XTH"/>
</dbReference>
<dbReference type="InterPro" id="IPR000757">
    <property type="entry name" value="Beta-glucanase-like"/>
</dbReference>
<dbReference type="Pfam" id="PF06955">
    <property type="entry name" value="XET_C"/>
    <property type="match status" value="1"/>
</dbReference>
<accession>A0A835FCQ2</accession>
<dbReference type="PROSITE" id="PS01034">
    <property type="entry name" value="GH16_1"/>
    <property type="match status" value="1"/>
</dbReference>
<dbReference type="InterPro" id="IPR013320">
    <property type="entry name" value="ConA-like_dom_sf"/>
</dbReference>
<dbReference type="PIRSF" id="PIRSF005604">
    <property type="entry name" value="XET"/>
    <property type="match status" value="1"/>
</dbReference>
<feature type="active site" description="Proton donor" evidence="6">
    <location>
        <position position="81"/>
    </location>
</feature>
<evidence type="ECO:0000313" key="10">
    <source>
        <dbReference type="Proteomes" id="UP000636709"/>
    </source>
</evidence>
<proteinExistence type="inferred from homology"/>
<dbReference type="PANTHER" id="PTHR31062">
    <property type="entry name" value="XYLOGLUCAN ENDOTRANSGLUCOSYLASE/HYDROLASE PROTEIN 8-RELATED"/>
    <property type="match status" value="1"/>
</dbReference>
<evidence type="ECO:0000259" key="8">
    <source>
        <dbReference type="PROSITE" id="PS51762"/>
    </source>
</evidence>
<feature type="domain" description="GH16" evidence="8">
    <location>
        <begin position="1"/>
        <end position="194"/>
    </location>
</feature>
<dbReference type="Pfam" id="PF00722">
    <property type="entry name" value="Glyco_hydro_16"/>
    <property type="match status" value="1"/>
</dbReference>
<feature type="chain" id="PRO_5033104758" description="Xyloglucan endotransglucosylase/hydrolase" evidence="7">
    <location>
        <begin position="25"/>
        <end position="265"/>
    </location>
</feature>
<dbReference type="GO" id="GO:0016762">
    <property type="term" value="F:xyloglucan:xyloglucosyl transferase activity"/>
    <property type="evidence" value="ECO:0007669"/>
    <property type="project" value="UniProtKB-EC"/>
</dbReference>
<protein>
    <recommendedName>
        <fullName evidence="7">Xyloglucan endotransglucosylase/hydrolase</fullName>
        <ecNumber evidence="7">2.4.1.207</ecNumber>
    </recommendedName>
</protein>
<dbReference type="EMBL" id="JACEFO010001343">
    <property type="protein sequence ID" value="KAF8739388.1"/>
    <property type="molecule type" value="Genomic_DNA"/>
</dbReference>
<dbReference type="GO" id="GO:0042546">
    <property type="term" value="P:cell wall biogenesis"/>
    <property type="evidence" value="ECO:0007669"/>
    <property type="project" value="InterPro"/>
</dbReference>
<evidence type="ECO:0000256" key="3">
    <source>
        <dbReference type="ARBA" id="ARBA00023157"/>
    </source>
</evidence>
<comment type="function">
    <text evidence="7">Catalyzes xyloglucan endohydrolysis (XEH) and/or endotransglycosylation (XET). Cleaves and religates xyloglucan polymers, an essential constituent of the primary cell wall, and thereby participates in cell wall construction of growing tissues.</text>
</comment>
<dbReference type="Gene3D" id="2.60.120.200">
    <property type="match status" value="1"/>
</dbReference>
<keyword evidence="7" id="KW-0961">Cell wall biogenesis/degradation</keyword>
<name>A0A835FCQ2_9POAL</name>
<feature type="signal peptide" evidence="7">
    <location>
        <begin position="1"/>
        <end position="24"/>
    </location>
</feature>
<dbReference type="AlphaFoldDB" id="A0A835FCQ2"/>
<comment type="PTM">
    <text evidence="7">Contains at least one intrachain disulfide bond essential for its enzymatic activity.</text>
</comment>
<keyword evidence="10" id="KW-1185">Reference proteome</keyword>
<comment type="similarity">
    <text evidence="7">Belongs to the glycosyl hydrolase 16 family.</text>
</comment>
<evidence type="ECO:0000256" key="6">
    <source>
        <dbReference type="PIRSR" id="PIRSR005604-1"/>
    </source>
</evidence>
<evidence type="ECO:0000256" key="7">
    <source>
        <dbReference type="RuleBase" id="RU361120"/>
    </source>
</evidence>
<reference evidence="9" key="1">
    <citation type="submission" date="2020-07" db="EMBL/GenBank/DDBJ databases">
        <title>Genome sequence and genetic diversity analysis of an under-domesticated orphan crop, white fonio (Digitaria exilis).</title>
        <authorList>
            <person name="Bennetzen J.L."/>
            <person name="Chen S."/>
            <person name="Ma X."/>
            <person name="Wang X."/>
            <person name="Yssel A.E.J."/>
            <person name="Chaluvadi S.R."/>
            <person name="Johnson M."/>
            <person name="Gangashetty P."/>
            <person name="Hamidou F."/>
            <person name="Sanogo M.D."/>
            <person name="Zwaenepoel A."/>
            <person name="Wallace J."/>
            <person name="Van De Peer Y."/>
            <person name="Van Deynze A."/>
        </authorList>
    </citation>
    <scope>NUCLEOTIDE SEQUENCE</scope>
    <source>
        <tissue evidence="9">Leaves</tissue>
    </source>
</reference>
<dbReference type="InterPro" id="IPR044791">
    <property type="entry name" value="Beta-glucanase/XTH"/>
</dbReference>
<keyword evidence="7" id="KW-0732">Signal</keyword>
<gene>
    <name evidence="9" type="ORF">HU200_013873</name>
</gene>
<comment type="caution">
    <text evidence="9">The sequence shown here is derived from an EMBL/GenBank/DDBJ whole genome shotgun (WGS) entry which is preliminary data.</text>
</comment>
<dbReference type="GO" id="GO:0071555">
    <property type="term" value="P:cell wall organization"/>
    <property type="evidence" value="ECO:0007669"/>
    <property type="project" value="UniProtKB-KW"/>
</dbReference>
<dbReference type="GO" id="GO:0004553">
    <property type="term" value="F:hydrolase activity, hydrolyzing O-glycosyl compounds"/>
    <property type="evidence" value="ECO:0007669"/>
    <property type="project" value="InterPro"/>
</dbReference>
<comment type="subcellular location">
    <subcellularLocation>
        <location evidence="7">Secreted</location>
        <location evidence="7">Cell wall</location>
    </subcellularLocation>
    <subcellularLocation>
        <location evidence="7">Secreted</location>
        <location evidence="7">Extracellular space</location>
        <location evidence="7">Apoplast</location>
    </subcellularLocation>
</comment>
<keyword evidence="4" id="KW-0325">Glycoprotein</keyword>
<evidence type="ECO:0000256" key="1">
    <source>
        <dbReference type="ARBA" id="ARBA00022679"/>
    </source>
</evidence>
<evidence type="ECO:0000313" key="9">
    <source>
        <dbReference type="EMBL" id="KAF8739388.1"/>
    </source>
</evidence>
<keyword evidence="7" id="KW-0134">Cell wall</keyword>
<feature type="active site" description="Nucleophile" evidence="6">
    <location>
        <position position="77"/>
    </location>
</feature>
<keyword evidence="3" id="KW-1015">Disulfide bond</keyword>
<organism evidence="9 10">
    <name type="scientific">Digitaria exilis</name>
    <dbReference type="NCBI Taxonomy" id="1010633"/>
    <lineage>
        <taxon>Eukaryota</taxon>
        <taxon>Viridiplantae</taxon>
        <taxon>Streptophyta</taxon>
        <taxon>Embryophyta</taxon>
        <taxon>Tracheophyta</taxon>
        <taxon>Spermatophyta</taxon>
        <taxon>Magnoliopsida</taxon>
        <taxon>Liliopsida</taxon>
        <taxon>Poales</taxon>
        <taxon>Poaceae</taxon>
        <taxon>PACMAD clade</taxon>
        <taxon>Panicoideae</taxon>
        <taxon>Panicodae</taxon>
        <taxon>Paniceae</taxon>
        <taxon>Anthephorinae</taxon>
        <taxon>Digitaria</taxon>
    </lineage>
</organism>
<dbReference type="EC" id="2.4.1.207" evidence="7"/>